<dbReference type="Proteomes" id="UP000326289">
    <property type="component" value="Unassembled WGS sequence"/>
</dbReference>
<sequence>MERFDTDGFMLEQDIPPYSCHGNTLEAPGIHLSEVSTHIYFGSDEERFNGFWLDYIEAHKDERGASGARALLTVTRLLLLDSLPGSDTQLGLSPEASVLERAIVYIVEFILPSDKERIEFLQEGRITQYLDQPVDPIRLNGLLDEGAVGVRGISALSQVVSSIGLLCGYYAIFETGQGHLGWGPPGISKGDVIGFLFGFEMPVVLRKIDSHYIYIGACYIVGIMDGDPLVGIDKGSHCIKRFNIESDG</sequence>
<name>A0A5N6INY0_9EURO</name>
<dbReference type="AlphaFoldDB" id="A0A5N6INY0"/>
<organism evidence="1 2">
    <name type="scientific">Aspergillus minisclerotigenes</name>
    <dbReference type="NCBI Taxonomy" id="656917"/>
    <lineage>
        <taxon>Eukaryota</taxon>
        <taxon>Fungi</taxon>
        <taxon>Dikarya</taxon>
        <taxon>Ascomycota</taxon>
        <taxon>Pezizomycotina</taxon>
        <taxon>Eurotiomycetes</taxon>
        <taxon>Eurotiomycetidae</taxon>
        <taxon>Eurotiales</taxon>
        <taxon>Aspergillaceae</taxon>
        <taxon>Aspergillus</taxon>
        <taxon>Aspergillus subgen. Circumdati</taxon>
    </lineage>
</organism>
<reference evidence="1 2" key="1">
    <citation type="submission" date="2019-04" db="EMBL/GenBank/DDBJ databases">
        <title>Fungal friends and foes A comparative genomics study of 23 Aspergillus species from section Flavi.</title>
        <authorList>
            <consortium name="DOE Joint Genome Institute"/>
            <person name="Kjaerbolling I."/>
            <person name="Vesth T.C."/>
            <person name="Frisvad J.C."/>
            <person name="Nybo J.L."/>
            <person name="Theobald S."/>
            <person name="Kildgaard S."/>
            <person name="Petersen T.I."/>
            <person name="Kuo A."/>
            <person name="Sato A."/>
            <person name="Lyhne E.K."/>
            <person name="Kogle M.E."/>
            <person name="Wiebenga A."/>
            <person name="Kun R.S."/>
            <person name="Lubbers R.J."/>
            <person name="Makela M.R."/>
            <person name="Barry K."/>
            <person name="Chovatia M."/>
            <person name="Clum A."/>
            <person name="Daum C."/>
            <person name="Haridas S."/>
            <person name="He G."/>
            <person name="LaButti K."/>
            <person name="Lipzen A."/>
            <person name="Mondo S."/>
            <person name="Pangilinan J."/>
            <person name="Riley R."/>
            <person name="Salamov A."/>
            <person name="Simmons B.A."/>
            <person name="Magnuson J.K."/>
            <person name="Henrissat B."/>
            <person name="Mortensen U.H."/>
            <person name="Larsen T.O."/>
            <person name="De vries R.P."/>
            <person name="Grigoriev I.V."/>
            <person name="Machida M."/>
            <person name="Baker S.E."/>
            <person name="Andersen M.R."/>
        </authorList>
    </citation>
    <scope>NUCLEOTIDE SEQUENCE [LARGE SCALE GENOMIC DNA]</scope>
    <source>
        <strain evidence="1 2">CBS 117635</strain>
    </source>
</reference>
<accession>A0A5N6INY0</accession>
<protein>
    <submittedName>
        <fullName evidence="1">Uncharacterized protein</fullName>
    </submittedName>
</protein>
<dbReference type="EMBL" id="ML732885">
    <property type="protein sequence ID" value="KAB8267884.1"/>
    <property type="molecule type" value="Genomic_DNA"/>
</dbReference>
<gene>
    <name evidence="1" type="ORF">BDV30DRAFT_219249</name>
</gene>
<proteinExistence type="predicted"/>
<evidence type="ECO:0000313" key="1">
    <source>
        <dbReference type="EMBL" id="KAB8267884.1"/>
    </source>
</evidence>
<dbReference type="Pfam" id="PF26639">
    <property type="entry name" value="Het-6_barrel"/>
    <property type="match status" value="1"/>
</dbReference>
<evidence type="ECO:0000313" key="2">
    <source>
        <dbReference type="Proteomes" id="UP000326289"/>
    </source>
</evidence>
<keyword evidence="2" id="KW-1185">Reference proteome</keyword>